<accession>A0A545T4C3</accession>
<dbReference type="Gene3D" id="3.20.20.450">
    <property type="entry name" value="EAL domain"/>
    <property type="match status" value="1"/>
</dbReference>
<dbReference type="InterPro" id="IPR000160">
    <property type="entry name" value="GGDEF_dom"/>
</dbReference>
<dbReference type="CDD" id="cd00156">
    <property type="entry name" value="REC"/>
    <property type="match status" value="2"/>
</dbReference>
<dbReference type="InterPro" id="IPR035919">
    <property type="entry name" value="EAL_sf"/>
</dbReference>
<evidence type="ECO:0000256" key="1">
    <source>
        <dbReference type="ARBA" id="ARBA00022553"/>
    </source>
</evidence>
<dbReference type="InterPro" id="IPR043128">
    <property type="entry name" value="Rev_trsase/Diguanyl_cyclase"/>
</dbReference>
<dbReference type="PROSITE" id="PS50110">
    <property type="entry name" value="RESPONSE_REGULATORY"/>
    <property type="match status" value="2"/>
</dbReference>
<comment type="caution">
    <text evidence="6">The sequence shown here is derived from an EMBL/GenBank/DDBJ whole genome shotgun (WGS) entry which is preliminary data.</text>
</comment>
<evidence type="ECO:0000259" key="5">
    <source>
        <dbReference type="PROSITE" id="PS50887"/>
    </source>
</evidence>
<evidence type="ECO:0000259" key="3">
    <source>
        <dbReference type="PROSITE" id="PS50110"/>
    </source>
</evidence>
<dbReference type="Proteomes" id="UP000317839">
    <property type="component" value="Unassembled WGS sequence"/>
</dbReference>
<dbReference type="InterPro" id="IPR001633">
    <property type="entry name" value="EAL_dom"/>
</dbReference>
<dbReference type="Gene3D" id="3.30.70.270">
    <property type="match status" value="1"/>
</dbReference>
<dbReference type="PROSITE" id="PS50887">
    <property type="entry name" value="GGDEF"/>
    <property type="match status" value="1"/>
</dbReference>
<organism evidence="6 7">
    <name type="scientific">Aliikangiella marina</name>
    <dbReference type="NCBI Taxonomy" id="1712262"/>
    <lineage>
        <taxon>Bacteria</taxon>
        <taxon>Pseudomonadati</taxon>
        <taxon>Pseudomonadota</taxon>
        <taxon>Gammaproteobacteria</taxon>
        <taxon>Oceanospirillales</taxon>
        <taxon>Pleioneaceae</taxon>
        <taxon>Aliikangiella</taxon>
    </lineage>
</organism>
<feature type="domain" description="EAL" evidence="4">
    <location>
        <begin position="564"/>
        <end position="817"/>
    </location>
</feature>
<keyword evidence="7" id="KW-1185">Reference proteome</keyword>
<feature type="modified residue" description="4-aspartylphosphate" evidence="2">
    <location>
        <position position="310"/>
    </location>
</feature>
<feature type="modified residue" description="4-aspartylphosphate" evidence="2">
    <location>
        <position position="184"/>
    </location>
</feature>
<evidence type="ECO:0000259" key="4">
    <source>
        <dbReference type="PROSITE" id="PS50883"/>
    </source>
</evidence>
<dbReference type="InterPro" id="IPR029787">
    <property type="entry name" value="Nucleotide_cyclase"/>
</dbReference>
<evidence type="ECO:0000313" key="7">
    <source>
        <dbReference type="Proteomes" id="UP000317839"/>
    </source>
</evidence>
<dbReference type="Pfam" id="PF00563">
    <property type="entry name" value="EAL"/>
    <property type="match status" value="1"/>
</dbReference>
<dbReference type="GO" id="GO:0000160">
    <property type="term" value="P:phosphorelay signal transduction system"/>
    <property type="evidence" value="ECO:0007669"/>
    <property type="project" value="InterPro"/>
</dbReference>
<dbReference type="InterPro" id="IPR050595">
    <property type="entry name" value="Bact_response_regulator"/>
</dbReference>
<dbReference type="SUPFAM" id="SSF47226">
    <property type="entry name" value="Histidine-containing phosphotransfer domain, HPT domain"/>
    <property type="match status" value="1"/>
</dbReference>
<feature type="domain" description="GGDEF" evidence="5">
    <location>
        <begin position="421"/>
        <end position="553"/>
    </location>
</feature>
<dbReference type="OrthoDB" id="9812260at2"/>
<dbReference type="Pfam" id="PF00072">
    <property type="entry name" value="Response_reg"/>
    <property type="match status" value="2"/>
</dbReference>
<dbReference type="PANTHER" id="PTHR44591">
    <property type="entry name" value="STRESS RESPONSE REGULATOR PROTEIN 1"/>
    <property type="match status" value="1"/>
</dbReference>
<dbReference type="Gene3D" id="3.40.50.2300">
    <property type="match status" value="2"/>
</dbReference>
<dbReference type="SUPFAM" id="SSF52172">
    <property type="entry name" value="CheY-like"/>
    <property type="match status" value="2"/>
</dbReference>
<protein>
    <submittedName>
        <fullName evidence="6">Response regulator</fullName>
    </submittedName>
</protein>
<dbReference type="CDD" id="cd01948">
    <property type="entry name" value="EAL"/>
    <property type="match status" value="1"/>
</dbReference>
<dbReference type="SUPFAM" id="SSF55073">
    <property type="entry name" value="Nucleotide cyclase"/>
    <property type="match status" value="1"/>
</dbReference>
<dbReference type="InterPro" id="IPR011006">
    <property type="entry name" value="CheY-like_superfamily"/>
</dbReference>
<evidence type="ECO:0000313" key="6">
    <source>
        <dbReference type="EMBL" id="TQV72076.1"/>
    </source>
</evidence>
<proteinExistence type="predicted"/>
<feature type="domain" description="Response regulatory" evidence="3">
    <location>
        <begin position="261"/>
        <end position="377"/>
    </location>
</feature>
<dbReference type="EMBL" id="VIKR01000005">
    <property type="protein sequence ID" value="TQV72076.1"/>
    <property type="molecule type" value="Genomic_DNA"/>
</dbReference>
<dbReference type="InterPro" id="IPR001789">
    <property type="entry name" value="Sig_transdc_resp-reg_receiver"/>
</dbReference>
<dbReference type="SUPFAM" id="SSF141868">
    <property type="entry name" value="EAL domain-like"/>
    <property type="match status" value="1"/>
</dbReference>
<dbReference type="PROSITE" id="PS50883">
    <property type="entry name" value="EAL"/>
    <property type="match status" value="1"/>
</dbReference>
<dbReference type="InterPro" id="IPR036641">
    <property type="entry name" value="HPT_dom_sf"/>
</dbReference>
<dbReference type="SMART" id="SM00052">
    <property type="entry name" value="EAL"/>
    <property type="match status" value="1"/>
</dbReference>
<feature type="domain" description="Response regulatory" evidence="3">
    <location>
        <begin position="135"/>
        <end position="253"/>
    </location>
</feature>
<evidence type="ECO:0000256" key="2">
    <source>
        <dbReference type="PROSITE-ProRule" id="PRU00169"/>
    </source>
</evidence>
<dbReference type="SMART" id="SM00448">
    <property type="entry name" value="REC"/>
    <property type="match status" value="2"/>
</dbReference>
<keyword evidence="1 2" id="KW-0597">Phosphoprotein</keyword>
<reference evidence="6 7" key="1">
    <citation type="submission" date="2019-06" db="EMBL/GenBank/DDBJ databases">
        <title>Draft genome of Aliikangiella marina GYP-15.</title>
        <authorList>
            <person name="Wang G."/>
        </authorList>
    </citation>
    <scope>NUCLEOTIDE SEQUENCE [LARGE SCALE GENOMIC DNA]</scope>
    <source>
        <strain evidence="6 7">GYP-15</strain>
    </source>
</reference>
<dbReference type="AlphaFoldDB" id="A0A545T4C3"/>
<dbReference type="PANTHER" id="PTHR44591:SF3">
    <property type="entry name" value="RESPONSE REGULATORY DOMAIN-CONTAINING PROTEIN"/>
    <property type="match status" value="1"/>
</dbReference>
<dbReference type="RefSeq" id="WP_142943404.1">
    <property type="nucleotide sequence ID" value="NZ_VIKR01000005.1"/>
</dbReference>
<sequence>MTESGNAKKREEVLKKYLANLSKNIAKLEEMWGHLRHVQWNQQVLSSLKLLTHKLLGGALALHLHKIAYDLKSLDYNLAQIDDDSGAPNFQDNDLIEQCILALKATSNDLANHKPEKVIDNSSIEVSNLDKQEKLLYIVDDDQVIRDLLAGELEACGYQVNLFENLQSLYDSLNQETPSLVILDIVFPEEGALAGVDALKHLRSQMGLKIPVIFISARSDMVARLRCLRAGGNAFFGKPVEIKPLVEKIEELTPDDQTRHRALIIDDDEISLELHADQLQSANFKVRKVNNPLNAMKEINQFQPDVLLLDMKMPMCNGLELADVLRQDNHFTELPIIFITGDNSEETRQQAEAVENSQFLTKPVERSELLDASLTAARQYAVVKHKQTRQKPSSKQSPIKKRQQFIENLDRVINGRSSELEQYHLYYLVLDNINNVKQHVGLRNLDEINSKLFKVILPQLSPQDSVTSVTDGALLLLIKGEFDHSWDLANQLINELDHIAYTQGEESLKTSASIGMFSLNTPIANSIDSIAYAEAAVNQAKNAGGNKVVAVLNAHNKTIDESAQMVLSEKLESAIRDKAYILNFQTIATSENSDFQAFEVLVRLKDDMGRQISPIKFFETARNLDAIVEMDRWIYSATTQAMQSDKTGLMSAKMFLKVSTETLSYNLLPTIVNGLIQESRILGERRLIFMLDQSSIENHLEQSTRFAEAIHHINCDIALENYDYHQSFDIIEALKPGYIKLNASLINEAMKSAHTQVDLKSFIGYCKNRGISIIAAQIEEESTLDICKTLGIKLFEGFFIQKPTASLQQAYEANRLWSESN</sequence>
<name>A0A545T4C3_9GAMM</name>
<gene>
    <name evidence="6" type="ORF">FLL45_17800</name>
</gene>